<proteinExistence type="predicted"/>
<dbReference type="RefSeq" id="WP_253533520.1">
    <property type="nucleotide sequence ID" value="NZ_JAMZEL010000032.1"/>
</dbReference>
<comment type="caution">
    <text evidence="2">The sequence shown here is derived from an EMBL/GenBank/DDBJ whole genome shotgun (WGS) entry which is preliminary data.</text>
</comment>
<dbReference type="InterPro" id="IPR008490">
    <property type="entry name" value="Transposase_InsH_N"/>
</dbReference>
<dbReference type="Proteomes" id="UP001204772">
    <property type="component" value="Unassembled WGS sequence"/>
</dbReference>
<name>A0ABT1G0K9_9BACT</name>
<evidence type="ECO:0000313" key="2">
    <source>
        <dbReference type="EMBL" id="MCP1386578.1"/>
    </source>
</evidence>
<protein>
    <submittedName>
        <fullName evidence="2">Transposase</fullName>
    </submittedName>
</protein>
<evidence type="ECO:0000313" key="3">
    <source>
        <dbReference type="Proteomes" id="UP001204772"/>
    </source>
</evidence>
<gene>
    <name evidence="2" type="ORF">NCI00_29330</name>
</gene>
<sequence>MQYTLFDLDSPIFNKLYLFKNSTNLGSIYQTINWSSLIELLPKKKTMAGAPSWLPAQGYFGLMFLKHYTKLSDEKLLERFNTDWSMQMFCGVLLTDNEFIKDNSFVSKVRNYLSQHVDFEVFQSKMIKNWKEELPEKNVMLADATCYEVYIRFPTDAKILWECCEWLWNKKIPQFCRAHKLKEPRSKFQEQKKKHLVYCKLRKKTHRKTQARKRAYLHLLSKGINEFQSILNQTKAEGLSHKEASVFKTIKQVYQQQNHYFNHPKSKIKHRIVSLHKPYIRPIVRGKENKPVEFGIKVHKVQVGGINLIEHASYEAFNECKRLKISVLKHKNNFGECTHLSTDKIYATNENRRFCTQNDIQTNFVRKGAGKDDKPTKKIKELLNKQRSTSLEGSFGTEKEHYLLHKIKAQNPATERVWLFFGIHTANAVKIASRREKAQKGLRQAA</sequence>
<organism evidence="2 3">
    <name type="scientific">Runella salmonicolor</name>
    <dbReference type="NCBI Taxonomy" id="2950278"/>
    <lineage>
        <taxon>Bacteria</taxon>
        <taxon>Pseudomonadati</taxon>
        <taxon>Bacteroidota</taxon>
        <taxon>Cytophagia</taxon>
        <taxon>Cytophagales</taxon>
        <taxon>Spirosomataceae</taxon>
        <taxon>Runella</taxon>
    </lineage>
</organism>
<dbReference type="PANTHER" id="PTHR33803:SF3">
    <property type="entry name" value="BLL1974 PROTEIN"/>
    <property type="match status" value="1"/>
</dbReference>
<keyword evidence="3" id="KW-1185">Reference proteome</keyword>
<reference evidence="2 3" key="1">
    <citation type="submission" date="2022-06" db="EMBL/GenBank/DDBJ databases">
        <title>Runella sp. S5 genome sequencing.</title>
        <authorList>
            <person name="Park S."/>
        </authorList>
    </citation>
    <scope>NUCLEOTIDE SEQUENCE [LARGE SCALE GENOMIC DNA]</scope>
    <source>
        <strain evidence="2 3">S5</strain>
    </source>
</reference>
<dbReference type="Pfam" id="PF05598">
    <property type="entry name" value="DUF772"/>
    <property type="match status" value="1"/>
</dbReference>
<dbReference type="PANTHER" id="PTHR33803">
    <property type="entry name" value="IS1478 TRANSPOSASE"/>
    <property type="match status" value="1"/>
</dbReference>
<dbReference type="EMBL" id="JAMZEL010000032">
    <property type="protein sequence ID" value="MCP1386578.1"/>
    <property type="molecule type" value="Genomic_DNA"/>
</dbReference>
<feature type="domain" description="Transposase InsH N-terminal" evidence="1">
    <location>
        <begin position="23"/>
        <end position="111"/>
    </location>
</feature>
<accession>A0ABT1G0K9</accession>
<evidence type="ECO:0000259" key="1">
    <source>
        <dbReference type="Pfam" id="PF05598"/>
    </source>
</evidence>